<accession>A0A2J6TQ56</accession>
<dbReference type="EMBL" id="KZ613747">
    <property type="protein sequence ID" value="PMD65157.1"/>
    <property type="molecule type" value="Genomic_DNA"/>
</dbReference>
<protein>
    <submittedName>
        <fullName evidence="1">Uncharacterized protein</fullName>
    </submittedName>
</protein>
<dbReference type="AlphaFoldDB" id="A0A2J6TQ56"/>
<keyword evidence="2" id="KW-1185">Reference proteome</keyword>
<dbReference type="Proteomes" id="UP000235371">
    <property type="component" value="Unassembled WGS sequence"/>
</dbReference>
<dbReference type="RefSeq" id="XP_024742061.1">
    <property type="nucleotide sequence ID" value="XM_024886440.1"/>
</dbReference>
<name>A0A2J6TQ56_9HELO</name>
<dbReference type="GeneID" id="36594517"/>
<reference evidence="1 2" key="1">
    <citation type="submission" date="2016-04" db="EMBL/GenBank/DDBJ databases">
        <title>A degradative enzymes factory behind the ericoid mycorrhizal symbiosis.</title>
        <authorList>
            <consortium name="DOE Joint Genome Institute"/>
            <person name="Martino E."/>
            <person name="Morin E."/>
            <person name="Grelet G."/>
            <person name="Kuo A."/>
            <person name="Kohler A."/>
            <person name="Daghino S."/>
            <person name="Barry K."/>
            <person name="Choi C."/>
            <person name="Cichocki N."/>
            <person name="Clum A."/>
            <person name="Copeland A."/>
            <person name="Hainaut M."/>
            <person name="Haridas S."/>
            <person name="Labutti K."/>
            <person name="Lindquist E."/>
            <person name="Lipzen A."/>
            <person name="Khouja H.-R."/>
            <person name="Murat C."/>
            <person name="Ohm R."/>
            <person name="Olson A."/>
            <person name="Spatafora J."/>
            <person name="Veneault-Fourrey C."/>
            <person name="Henrissat B."/>
            <person name="Grigoriev I."/>
            <person name="Martin F."/>
            <person name="Perotto S."/>
        </authorList>
    </citation>
    <scope>NUCLEOTIDE SEQUENCE [LARGE SCALE GENOMIC DNA]</scope>
    <source>
        <strain evidence="1 2">E</strain>
    </source>
</reference>
<gene>
    <name evidence="1" type="ORF">K444DRAFT_660287</name>
</gene>
<organism evidence="1 2">
    <name type="scientific">Hyaloscypha bicolor E</name>
    <dbReference type="NCBI Taxonomy" id="1095630"/>
    <lineage>
        <taxon>Eukaryota</taxon>
        <taxon>Fungi</taxon>
        <taxon>Dikarya</taxon>
        <taxon>Ascomycota</taxon>
        <taxon>Pezizomycotina</taxon>
        <taxon>Leotiomycetes</taxon>
        <taxon>Helotiales</taxon>
        <taxon>Hyaloscyphaceae</taxon>
        <taxon>Hyaloscypha</taxon>
        <taxon>Hyaloscypha bicolor</taxon>
    </lineage>
</organism>
<evidence type="ECO:0000313" key="1">
    <source>
        <dbReference type="EMBL" id="PMD65157.1"/>
    </source>
</evidence>
<sequence length="232" mass="24913">MRGALWFSWGLHWRCIMRFTYSSGHVVLFGRATLAGLGVGAKPGRPAVGSECSSRFGCHAHAVQDGRSFADGLQPAGAFAPSLPACQPASLQACQQLPARFWNTKLAELNSKARLHRARLGVGHNAPASMLALSPFSCSDNRESSVLPVTQSNSIWQCAILGLATRPDSRGGPPRHKEHKEHKLTQDIVINQLTAFISAQTMSLSTSSLMSSAVSEDPALRVTNLLRTRGKG</sequence>
<proteinExistence type="predicted"/>
<dbReference type="InParanoid" id="A0A2J6TQ56"/>
<evidence type="ECO:0000313" key="2">
    <source>
        <dbReference type="Proteomes" id="UP000235371"/>
    </source>
</evidence>